<dbReference type="AlphaFoldDB" id="A0A2P4S7V9"/>
<evidence type="ECO:0000313" key="3">
    <source>
        <dbReference type="Proteomes" id="UP000237246"/>
    </source>
</evidence>
<comment type="caution">
    <text evidence="2">The sequence shown here is derived from an EMBL/GenBank/DDBJ whole genome shotgun (WGS) entry which is preliminary data.</text>
</comment>
<dbReference type="OrthoDB" id="269822at2759"/>
<gene>
    <name evidence="2" type="ORF">CIB84_016064</name>
</gene>
<feature type="compositionally biased region" description="Basic and acidic residues" evidence="1">
    <location>
        <begin position="72"/>
        <end position="84"/>
    </location>
</feature>
<evidence type="ECO:0000313" key="2">
    <source>
        <dbReference type="EMBL" id="POI20190.1"/>
    </source>
</evidence>
<evidence type="ECO:0000256" key="1">
    <source>
        <dbReference type="SAM" id="MobiDB-lite"/>
    </source>
</evidence>
<reference evidence="2 3" key="1">
    <citation type="submission" date="2018-01" db="EMBL/GenBank/DDBJ databases">
        <title>Comparison of the Chinese Bamboo Partridge and Red Junglefowl genome sequences highlights the importance of demography in genome evolution.</title>
        <authorList>
            <person name="Tiley G.P."/>
            <person name="Kimball R.T."/>
            <person name="Braun E.L."/>
            <person name="Burleigh J.G."/>
        </authorList>
    </citation>
    <scope>NUCLEOTIDE SEQUENCE [LARGE SCALE GENOMIC DNA]</scope>
    <source>
        <strain evidence="2">RTK389</strain>
        <tissue evidence="2">Blood</tissue>
    </source>
</reference>
<keyword evidence="3" id="KW-1185">Reference proteome</keyword>
<organism evidence="2 3">
    <name type="scientific">Bambusicola thoracicus</name>
    <name type="common">Chinese bamboo-partridge</name>
    <name type="synonym">Perdix thoracica</name>
    <dbReference type="NCBI Taxonomy" id="9083"/>
    <lineage>
        <taxon>Eukaryota</taxon>
        <taxon>Metazoa</taxon>
        <taxon>Chordata</taxon>
        <taxon>Craniata</taxon>
        <taxon>Vertebrata</taxon>
        <taxon>Euteleostomi</taxon>
        <taxon>Archelosauria</taxon>
        <taxon>Archosauria</taxon>
        <taxon>Dinosauria</taxon>
        <taxon>Saurischia</taxon>
        <taxon>Theropoda</taxon>
        <taxon>Coelurosauria</taxon>
        <taxon>Aves</taxon>
        <taxon>Neognathae</taxon>
        <taxon>Galloanserae</taxon>
        <taxon>Galliformes</taxon>
        <taxon>Phasianidae</taxon>
        <taxon>Perdicinae</taxon>
        <taxon>Bambusicola</taxon>
    </lineage>
</organism>
<feature type="compositionally biased region" description="Acidic residues" evidence="1">
    <location>
        <begin position="86"/>
        <end position="100"/>
    </location>
</feature>
<feature type="region of interest" description="Disordered" evidence="1">
    <location>
        <begin position="71"/>
        <end position="131"/>
    </location>
</feature>
<dbReference type="Proteomes" id="UP000237246">
    <property type="component" value="Unassembled WGS sequence"/>
</dbReference>
<name>A0A2P4S7V9_BAMTH</name>
<dbReference type="EMBL" id="PPHD01087474">
    <property type="protein sequence ID" value="POI20190.1"/>
    <property type="molecule type" value="Genomic_DNA"/>
</dbReference>
<proteinExistence type="predicted"/>
<accession>A0A2P4S7V9</accession>
<sequence length="167" mass="18813">MSKNVLISSTISPHLNVCCSGNDLPASLHIKIDSSLVNNIFPTSYLTITSDTSALKFKILVKNKKCGTIEETMLRKGRDSHGETGEVSEEEITSSDEETDEKAPLYPKSGSSERKSEGRSSPPPRKKAKVKTYITAEFRKRIAPCQPFYEKKKYATSKWRLHLKYRL</sequence>
<protein>
    <submittedName>
        <fullName evidence="2">Uncharacterized protein</fullName>
    </submittedName>
</protein>